<keyword evidence="7" id="KW-0503">Monooxygenase</keyword>
<dbReference type="Pfam" id="PF00067">
    <property type="entry name" value="p450"/>
    <property type="match status" value="1"/>
</dbReference>
<keyword evidence="9" id="KW-0472">Membrane</keyword>
<evidence type="ECO:0000256" key="4">
    <source>
        <dbReference type="ARBA" id="ARBA00022723"/>
    </source>
</evidence>
<sequence length="535" mass="59705">MTLSYPLSLVYSILGGVTSHLLFKRVEPSVISFLALVLGIYAAAGTYTYATTSRIMDIILFAGLVVSGYLSGLSSSIILYRLSPWHPLSQFPGPTPAKITKWYMAFWIAKGSRHLKLQELHRIYGPWIRIGPNELSVDEPSAIRPVYSQMFRSLSYQGAPQDADALITTVDKNEHTLRLVAWSRAFSAWNLKNYRTSAKARTLQLLQILSQKQGVVSLSHWISLWAIDVMGDMSFSGGFETMAAGQDTEGWMEMLHMGVLFVGVLGQVPWIRDILALAPAPGPILAFQKFAGQKVEETKSKTNGMRNDILTIIQNDIEGGMPLSKLQAHADASFIVLAGSDTVSEAMTTLLRYLTEHTAVQDRLRSELTEAFDGPVEDMDSSVLLKLPYLDACIQEALRLVPPVAAGPPRWNRDTETPVLDKVIPAGTTVACPNYSIFRDPRNFVRPDEFLPERWLEGTSYEPCNVEAFVPFCYGPGVCIGKPVALYNMKLLTSILIRSFKLSFPPDFNVDRFDASYKEHNLWVHDELRVILEHI</sequence>
<dbReference type="InterPro" id="IPR036396">
    <property type="entry name" value="Cyt_P450_sf"/>
</dbReference>
<accession>A0AA38P8W2</accession>
<dbReference type="Proteomes" id="UP001163846">
    <property type="component" value="Unassembled WGS sequence"/>
</dbReference>
<evidence type="ECO:0000313" key="11">
    <source>
        <dbReference type="Proteomes" id="UP001163846"/>
    </source>
</evidence>
<dbReference type="GO" id="GO:0020037">
    <property type="term" value="F:heme binding"/>
    <property type="evidence" value="ECO:0007669"/>
    <property type="project" value="InterPro"/>
</dbReference>
<dbReference type="GO" id="GO:0004497">
    <property type="term" value="F:monooxygenase activity"/>
    <property type="evidence" value="ECO:0007669"/>
    <property type="project" value="UniProtKB-KW"/>
</dbReference>
<dbReference type="InterPro" id="IPR002401">
    <property type="entry name" value="Cyt_P450_E_grp-I"/>
</dbReference>
<dbReference type="AlphaFoldDB" id="A0AA38P8W2"/>
<organism evidence="10 11">
    <name type="scientific">Lentinula raphanica</name>
    <dbReference type="NCBI Taxonomy" id="153919"/>
    <lineage>
        <taxon>Eukaryota</taxon>
        <taxon>Fungi</taxon>
        <taxon>Dikarya</taxon>
        <taxon>Basidiomycota</taxon>
        <taxon>Agaricomycotina</taxon>
        <taxon>Agaricomycetes</taxon>
        <taxon>Agaricomycetidae</taxon>
        <taxon>Agaricales</taxon>
        <taxon>Marasmiineae</taxon>
        <taxon>Omphalotaceae</taxon>
        <taxon>Lentinula</taxon>
    </lineage>
</organism>
<comment type="caution">
    <text evidence="10">The sequence shown here is derived from an EMBL/GenBank/DDBJ whole genome shotgun (WGS) entry which is preliminary data.</text>
</comment>
<dbReference type="InterPro" id="IPR001128">
    <property type="entry name" value="Cyt_P450"/>
</dbReference>
<evidence type="ECO:0000256" key="5">
    <source>
        <dbReference type="ARBA" id="ARBA00023002"/>
    </source>
</evidence>
<keyword evidence="9" id="KW-1133">Transmembrane helix</keyword>
<keyword evidence="8" id="KW-0349">Heme</keyword>
<dbReference type="EMBL" id="MU806182">
    <property type="protein sequence ID" value="KAJ3838460.1"/>
    <property type="molecule type" value="Genomic_DNA"/>
</dbReference>
<keyword evidence="4 8" id="KW-0479">Metal-binding</keyword>
<evidence type="ECO:0000256" key="9">
    <source>
        <dbReference type="SAM" id="Phobius"/>
    </source>
</evidence>
<evidence type="ECO:0000313" key="10">
    <source>
        <dbReference type="EMBL" id="KAJ3838460.1"/>
    </source>
</evidence>
<comment type="pathway">
    <text evidence="2">Secondary metabolite biosynthesis.</text>
</comment>
<keyword evidence="5" id="KW-0560">Oxidoreductase</keyword>
<keyword evidence="11" id="KW-1185">Reference proteome</keyword>
<evidence type="ECO:0000256" key="3">
    <source>
        <dbReference type="ARBA" id="ARBA00010617"/>
    </source>
</evidence>
<comment type="similarity">
    <text evidence="3">Belongs to the cytochrome P450 family.</text>
</comment>
<evidence type="ECO:0000256" key="1">
    <source>
        <dbReference type="ARBA" id="ARBA00001971"/>
    </source>
</evidence>
<feature type="transmembrane region" description="Helical" evidence="9">
    <location>
        <begin position="30"/>
        <end position="49"/>
    </location>
</feature>
<keyword evidence="9" id="KW-0812">Transmembrane</keyword>
<dbReference type="PANTHER" id="PTHR24305:SF187">
    <property type="entry name" value="P450, PUTATIVE (EUROFUNG)-RELATED"/>
    <property type="match status" value="1"/>
</dbReference>
<dbReference type="PANTHER" id="PTHR24305">
    <property type="entry name" value="CYTOCHROME P450"/>
    <property type="match status" value="1"/>
</dbReference>
<dbReference type="PRINTS" id="PR00463">
    <property type="entry name" value="EP450I"/>
</dbReference>
<dbReference type="SUPFAM" id="SSF48264">
    <property type="entry name" value="Cytochrome P450"/>
    <property type="match status" value="1"/>
</dbReference>
<dbReference type="PRINTS" id="PR00385">
    <property type="entry name" value="P450"/>
</dbReference>
<comment type="cofactor">
    <cofactor evidence="1 8">
        <name>heme</name>
        <dbReference type="ChEBI" id="CHEBI:30413"/>
    </cofactor>
</comment>
<gene>
    <name evidence="10" type="ORF">F5878DRAFT_619618</name>
</gene>
<name>A0AA38P8W2_9AGAR</name>
<keyword evidence="6 8" id="KW-0408">Iron</keyword>
<feature type="binding site" description="axial binding residue" evidence="8">
    <location>
        <position position="479"/>
    </location>
    <ligand>
        <name>heme</name>
        <dbReference type="ChEBI" id="CHEBI:30413"/>
    </ligand>
    <ligandPart>
        <name>Fe</name>
        <dbReference type="ChEBI" id="CHEBI:18248"/>
    </ligandPart>
</feature>
<protein>
    <submittedName>
        <fullName evidence="10">Cytochrome P450</fullName>
    </submittedName>
</protein>
<dbReference type="GO" id="GO:0005506">
    <property type="term" value="F:iron ion binding"/>
    <property type="evidence" value="ECO:0007669"/>
    <property type="project" value="InterPro"/>
</dbReference>
<reference evidence="10" key="1">
    <citation type="submission" date="2022-08" db="EMBL/GenBank/DDBJ databases">
        <authorList>
            <consortium name="DOE Joint Genome Institute"/>
            <person name="Min B."/>
            <person name="Riley R."/>
            <person name="Sierra-Patev S."/>
            <person name="Naranjo-Ortiz M."/>
            <person name="Looney B."/>
            <person name="Konkel Z."/>
            <person name="Slot J.C."/>
            <person name="Sakamoto Y."/>
            <person name="Steenwyk J.L."/>
            <person name="Rokas A."/>
            <person name="Carro J."/>
            <person name="Camarero S."/>
            <person name="Ferreira P."/>
            <person name="Molpeceres G."/>
            <person name="Ruiz-Duenas F.J."/>
            <person name="Serrano A."/>
            <person name="Henrissat B."/>
            <person name="Drula E."/>
            <person name="Hughes K.W."/>
            <person name="Mata J.L."/>
            <person name="Ishikawa N.K."/>
            <person name="Vargas-Isla R."/>
            <person name="Ushijima S."/>
            <person name="Smith C.A."/>
            <person name="Ahrendt S."/>
            <person name="Andreopoulos W."/>
            <person name="He G."/>
            <person name="Labutti K."/>
            <person name="Lipzen A."/>
            <person name="Ng V."/>
            <person name="Sandor L."/>
            <person name="Barry K."/>
            <person name="Martinez A.T."/>
            <person name="Xiao Y."/>
            <person name="Gibbons J.G."/>
            <person name="Terashima K."/>
            <person name="Hibbett D.S."/>
            <person name="Grigoriev I.V."/>
        </authorList>
    </citation>
    <scope>NUCLEOTIDE SEQUENCE</scope>
    <source>
        <strain evidence="10">TFB9207</strain>
    </source>
</reference>
<evidence type="ECO:0000256" key="7">
    <source>
        <dbReference type="ARBA" id="ARBA00023033"/>
    </source>
</evidence>
<proteinExistence type="inferred from homology"/>
<evidence type="ECO:0000256" key="8">
    <source>
        <dbReference type="PIRSR" id="PIRSR602401-1"/>
    </source>
</evidence>
<dbReference type="InterPro" id="IPR050121">
    <property type="entry name" value="Cytochrome_P450_monoxygenase"/>
</dbReference>
<evidence type="ECO:0000256" key="6">
    <source>
        <dbReference type="ARBA" id="ARBA00023004"/>
    </source>
</evidence>
<dbReference type="Gene3D" id="1.10.630.10">
    <property type="entry name" value="Cytochrome P450"/>
    <property type="match status" value="1"/>
</dbReference>
<feature type="transmembrane region" description="Helical" evidence="9">
    <location>
        <begin position="55"/>
        <end position="80"/>
    </location>
</feature>
<evidence type="ECO:0000256" key="2">
    <source>
        <dbReference type="ARBA" id="ARBA00005179"/>
    </source>
</evidence>
<dbReference type="GO" id="GO:0016705">
    <property type="term" value="F:oxidoreductase activity, acting on paired donors, with incorporation or reduction of molecular oxygen"/>
    <property type="evidence" value="ECO:0007669"/>
    <property type="project" value="InterPro"/>
</dbReference>